<dbReference type="EMBL" id="APAU02000011">
    <property type="protein sequence ID" value="EUB62672.1"/>
    <property type="molecule type" value="Genomic_DNA"/>
</dbReference>
<dbReference type="AlphaFoldDB" id="W6UW48"/>
<dbReference type="RefSeq" id="XP_024353868.1">
    <property type="nucleotide sequence ID" value="XM_024491717.1"/>
</dbReference>
<dbReference type="GeneID" id="36338183"/>
<evidence type="ECO:0000313" key="3">
    <source>
        <dbReference type="EMBL" id="EUB62672.1"/>
    </source>
</evidence>
<name>W6UW48_ECHGR</name>
<feature type="compositionally biased region" description="Polar residues" evidence="2">
    <location>
        <begin position="1"/>
        <end position="10"/>
    </location>
</feature>
<evidence type="ECO:0000256" key="1">
    <source>
        <dbReference type="SAM" id="Coils"/>
    </source>
</evidence>
<dbReference type="OrthoDB" id="6268246at2759"/>
<dbReference type="KEGG" id="egl:EGR_02468"/>
<feature type="region of interest" description="Disordered" evidence="2">
    <location>
        <begin position="1"/>
        <end position="20"/>
    </location>
</feature>
<dbReference type="OMA" id="WIVGSNH"/>
<dbReference type="Proteomes" id="UP000019149">
    <property type="component" value="Unassembled WGS sequence"/>
</dbReference>
<reference evidence="3 4" key="1">
    <citation type="journal article" date="2013" name="Nat. Genet.">
        <title>The genome of the hydatid tapeworm Echinococcus granulosus.</title>
        <authorList>
            <person name="Zheng H."/>
            <person name="Zhang W."/>
            <person name="Zhang L."/>
            <person name="Zhang Z."/>
            <person name="Li J."/>
            <person name="Lu G."/>
            <person name="Zhu Y."/>
            <person name="Wang Y."/>
            <person name="Huang Y."/>
            <person name="Liu J."/>
            <person name="Kang H."/>
            <person name="Chen J."/>
            <person name="Wang L."/>
            <person name="Chen A."/>
            <person name="Yu S."/>
            <person name="Gao Z."/>
            <person name="Jin L."/>
            <person name="Gu W."/>
            <person name="Wang Z."/>
            <person name="Zhao L."/>
            <person name="Shi B."/>
            <person name="Wen H."/>
            <person name="Lin R."/>
            <person name="Jones M.K."/>
            <person name="Brejova B."/>
            <person name="Vinar T."/>
            <person name="Zhao G."/>
            <person name="McManus D.P."/>
            <person name="Chen Z."/>
            <person name="Zhou Y."/>
            <person name="Wang S."/>
        </authorList>
    </citation>
    <scope>NUCLEOTIDE SEQUENCE [LARGE SCALE GENOMIC DNA]</scope>
</reference>
<feature type="coiled-coil region" evidence="1">
    <location>
        <begin position="56"/>
        <end position="83"/>
    </location>
</feature>
<organism evidence="3 4">
    <name type="scientific">Echinococcus granulosus</name>
    <name type="common">Hydatid tapeworm</name>
    <dbReference type="NCBI Taxonomy" id="6210"/>
    <lineage>
        <taxon>Eukaryota</taxon>
        <taxon>Metazoa</taxon>
        <taxon>Spiralia</taxon>
        <taxon>Lophotrochozoa</taxon>
        <taxon>Platyhelminthes</taxon>
        <taxon>Cestoda</taxon>
        <taxon>Eucestoda</taxon>
        <taxon>Cyclophyllidea</taxon>
        <taxon>Taeniidae</taxon>
        <taxon>Echinococcus</taxon>
        <taxon>Echinococcus granulosus group</taxon>
    </lineage>
</organism>
<evidence type="ECO:0000313" key="4">
    <source>
        <dbReference type="Proteomes" id="UP000019149"/>
    </source>
</evidence>
<dbReference type="CTD" id="36338183"/>
<sequence>MHLSQCNPPSTVEARPLTDENETLAEAIEQLYEKTMATKTKKVLETMEKEAELYSVLAAIAKRQDLQEEVAQETQRLVRMGQLLHEEVDGSSLAQKRRMVGSNHLVEGLVSPVDADEEALQNYIEQFHKTFRGDPDEV</sequence>
<keyword evidence="4" id="KW-1185">Reference proteome</keyword>
<gene>
    <name evidence="3" type="ORF">EGR_02468</name>
</gene>
<comment type="caution">
    <text evidence="3">The sequence shown here is derived from an EMBL/GenBank/DDBJ whole genome shotgun (WGS) entry which is preliminary data.</text>
</comment>
<keyword evidence="1" id="KW-0175">Coiled coil</keyword>
<evidence type="ECO:0000256" key="2">
    <source>
        <dbReference type="SAM" id="MobiDB-lite"/>
    </source>
</evidence>
<accession>W6UW48</accession>
<protein>
    <submittedName>
        <fullName evidence="3">Uncharacterized protein</fullName>
    </submittedName>
</protein>
<proteinExistence type="predicted"/>